<dbReference type="Pfam" id="PF14223">
    <property type="entry name" value="Retrotran_gag_2"/>
    <property type="match status" value="1"/>
</dbReference>
<dbReference type="Proteomes" id="UP000694853">
    <property type="component" value="Unplaced"/>
</dbReference>
<keyword evidence="4" id="KW-1185">Reference proteome</keyword>
<sequence length="287" mass="32918">MEERSQTADKSLAGTLMSTLTNMRFDGSRTMHEHVVEMTNIAARLKSLGMIVDESFLAHFILNSLPTEYGPFQVNYNAMKDKWNVHELHNMLVQEEIRLKNQGSHSVHYVSHKGHQGAGKKVVKKHDKGKGPLKINEASAQIQKNNDKDKCRFCGKSGHFQKNCLKRKAWFEKKGKLNAYGFHSIQAINPNERFMFMENRVKAPVEVVGTYRLILDTGHHLDLVETLYKSQAVDALEIYLNEVERQSDRRVKVVRSDRGGEYYERYDETGQHPGPFAKLLVVFVLNT</sequence>
<reference evidence="5" key="2">
    <citation type="submission" date="2025-08" db="UniProtKB">
        <authorList>
            <consortium name="RefSeq"/>
        </authorList>
    </citation>
    <scope>IDENTIFICATION</scope>
    <source>
        <tissue evidence="5">Young leaves</tissue>
    </source>
</reference>
<dbReference type="OrthoDB" id="1697529at2759"/>
<dbReference type="GO" id="GO:0003676">
    <property type="term" value="F:nucleic acid binding"/>
    <property type="evidence" value="ECO:0007669"/>
    <property type="project" value="InterPro"/>
</dbReference>
<feature type="domain" description="CCHC-type" evidence="3">
    <location>
        <begin position="150"/>
        <end position="164"/>
    </location>
</feature>
<name>A0A8B8K3S6_ABRPR</name>
<dbReference type="GeneID" id="113852273"/>
<evidence type="ECO:0000313" key="5">
    <source>
        <dbReference type="RefSeq" id="XP_027338311.1"/>
    </source>
</evidence>
<gene>
    <name evidence="5" type="primary">LOC113852273</name>
</gene>
<evidence type="ECO:0000256" key="1">
    <source>
        <dbReference type="PROSITE-ProRule" id="PRU00047"/>
    </source>
</evidence>
<dbReference type="PROSITE" id="PS50158">
    <property type="entry name" value="ZF_CCHC"/>
    <property type="match status" value="1"/>
</dbReference>
<organism evidence="4 5">
    <name type="scientific">Abrus precatorius</name>
    <name type="common">Indian licorice</name>
    <name type="synonym">Glycine abrus</name>
    <dbReference type="NCBI Taxonomy" id="3816"/>
    <lineage>
        <taxon>Eukaryota</taxon>
        <taxon>Viridiplantae</taxon>
        <taxon>Streptophyta</taxon>
        <taxon>Embryophyta</taxon>
        <taxon>Tracheophyta</taxon>
        <taxon>Spermatophyta</taxon>
        <taxon>Magnoliopsida</taxon>
        <taxon>eudicotyledons</taxon>
        <taxon>Gunneridae</taxon>
        <taxon>Pentapetalae</taxon>
        <taxon>rosids</taxon>
        <taxon>fabids</taxon>
        <taxon>Fabales</taxon>
        <taxon>Fabaceae</taxon>
        <taxon>Papilionoideae</taxon>
        <taxon>50 kb inversion clade</taxon>
        <taxon>NPAAA clade</taxon>
        <taxon>indigoferoid/millettioid clade</taxon>
        <taxon>Abreae</taxon>
        <taxon>Abrus</taxon>
    </lineage>
</organism>
<evidence type="ECO:0000313" key="4">
    <source>
        <dbReference type="Proteomes" id="UP000694853"/>
    </source>
</evidence>
<keyword evidence="1" id="KW-0862">Zinc</keyword>
<evidence type="ECO:0000256" key="2">
    <source>
        <dbReference type="SAM" id="MobiDB-lite"/>
    </source>
</evidence>
<accession>A0A8B8K3S6</accession>
<protein>
    <submittedName>
        <fullName evidence="5">Uncharacterized protein LOC113852273</fullName>
    </submittedName>
</protein>
<dbReference type="KEGG" id="aprc:113852273"/>
<dbReference type="InterPro" id="IPR001878">
    <property type="entry name" value="Znf_CCHC"/>
</dbReference>
<keyword evidence="1" id="KW-0479">Metal-binding</keyword>
<dbReference type="SUPFAM" id="SSF57756">
    <property type="entry name" value="Retrovirus zinc finger-like domains"/>
    <property type="match status" value="1"/>
</dbReference>
<proteinExistence type="predicted"/>
<keyword evidence="1" id="KW-0863">Zinc-finger</keyword>
<feature type="region of interest" description="Disordered" evidence="2">
    <location>
        <begin position="110"/>
        <end position="130"/>
    </location>
</feature>
<reference evidence="4" key="1">
    <citation type="journal article" date="2019" name="Toxins">
        <title>Detection of Abrin-Like and Prepropulchellin-Like Toxin Genes and Transcripts Using Whole Genome Sequencing and Full-Length Transcript Sequencing of Abrus precatorius.</title>
        <authorList>
            <person name="Hovde B.T."/>
            <person name="Daligault H.E."/>
            <person name="Hanschen E.R."/>
            <person name="Kunde Y.A."/>
            <person name="Johnson M.B."/>
            <person name="Starkenburg S.R."/>
            <person name="Johnson S.L."/>
        </authorList>
    </citation>
    <scope>NUCLEOTIDE SEQUENCE [LARGE SCALE GENOMIC DNA]</scope>
</reference>
<evidence type="ECO:0000259" key="3">
    <source>
        <dbReference type="PROSITE" id="PS50158"/>
    </source>
</evidence>
<dbReference type="AlphaFoldDB" id="A0A8B8K3S6"/>
<dbReference type="GO" id="GO:0008270">
    <property type="term" value="F:zinc ion binding"/>
    <property type="evidence" value="ECO:0007669"/>
    <property type="project" value="UniProtKB-KW"/>
</dbReference>
<dbReference type="InterPro" id="IPR036875">
    <property type="entry name" value="Znf_CCHC_sf"/>
</dbReference>
<dbReference type="PANTHER" id="PTHR35317">
    <property type="entry name" value="OS04G0629600 PROTEIN"/>
    <property type="match status" value="1"/>
</dbReference>
<dbReference type="PANTHER" id="PTHR35317:SF10">
    <property type="entry name" value="RNA-DIRECTED DNA POLYMERASE"/>
    <property type="match status" value="1"/>
</dbReference>
<dbReference type="RefSeq" id="XP_027338311.1">
    <property type="nucleotide sequence ID" value="XM_027482510.1"/>
</dbReference>